<evidence type="ECO:0000313" key="4">
    <source>
        <dbReference type="Proteomes" id="UP001461498"/>
    </source>
</evidence>
<gene>
    <name evidence="3" type="ORF">O3M35_002664</name>
</gene>
<reference evidence="3 4" key="1">
    <citation type="submission" date="2022-12" db="EMBL/GenBank/DDBJ databases">
        <title>Chromosome-level genome assembly of true bugs.</title>
        <authorList>
            <person name="Ma L."/>
            <person name="Li H."/>
        </authorList>
    </citation>
    <scope>NUCLEOTIDE SEQUENCE [LARGE SCALE GENOMIC DNA]</scope>
    <source>
        <strain evidence="3">Lab_2022b</strain>
    </source>
</reference>
<name>A0AAW1CMU1_9HEMI</name>
<keyword evidence="2" id="KW-0732">Signal</keyword>
<dbReference type="Proteomes" id="UP001461498">
    <property type="component" value="Unassembled WGS sequence"/>
</dbReference>
<evidence type="ECO:0000256" key="1">
    <source>
        <dbReference type="SAM" id="MobiDB-lite"/>
    </source>
</evidence>
<comment type="caution">
    <text evidence="3">The sequence shown here is derived from an EMBL/GenBank/DDBJ whole genome shotgun (WGS) entry which is preliminary data.</text>
</comment>
<protein>
    <submittedName>
        <fullName evidence="3">Uncharacterized protein</fullName>
    </submittedName>
</protein>
<sequence>MNSFPLLCFVYIVCCLNLSTESKRLHKRQTLVENKRKIGASGENWALVGNIPTPTNGRLRLSDEADEYREQLDRLTNNRPERNGRLTKRWIRDGDIDRERHHNSRDDRRDYRDDRRDSRDERRDYRDDRRDSRDERRDYRDRDSSRERHRTRDGERRHY</sequence>
<evidence type="ECO:0000256" key="2">
    <source>
        <dbReference type="SAM" id="SignalP"/>
    </source>
</evidence>
<feature type="chain" id="PRO_5043418639" evidence="2">
    <location>
        <begin position="23"/>
        <end position="159"/>
    </location>
</feature>
<organism evidence="3 4">
    <name type="scientific">Rhynocoris fuscipes</name>
    <dbReference type="NCBI Taxonomy" id="488301"/>
    <lineage>
        <taxon>Eukaryota</taxon>
        <taxon>Metazoa</taxon>
        <taxon>Ecdysozoa</taxon>
        <taxon>Arthropoda</taxon>
        <taxon>Hexapoda</taxon>
        <taxon>Insecta</taxon>
        <taxon>Pterygota</taxon>
        <taxon>Neoptera</taxon>
        <taxon>Paraneoptera</taxon>
        <taxon>Hemiptera</taxon>
        <taxon>Heteroptera</taxon>
        <taxon>Panheteroptera</taxon>
        <taxon>Cimicomorpha</taxon>
        <taxon>Reduviidae</taxon>
        <taxon>Harpactorinae</taxon>
        <taxon>Harpactorini</taxon>
        <taxon>Rhynocoris</taxon>
    </lineage>
</organism>
<keyword evidence="4" id="KW-1185">Reference proteome</keyword>
<dbReference type="AlphaFoldDB" id="A0AAW1CMU1"/>
<evidence type="ECO:0000313" key="3">
    <source>
        <dbReference type="EMBL" id="KAK9499657.1"/>
    </source>
</evidence>
<dbReference type="EMBL" id="JAPXFL010000011">
    <property type="protein sequence ID" value="KAK9499657.1"/>
    <property type="molecule type" value="Genomic_DNA"/>
</dbReference>
<proteinExistence type="predicted"/>
<feature type="region of interest" description="Disordered" evidence="1">
    <location>
        <begin position="100"/>
        <end position="159"/>
    </location>
</feature>
<feature type="signal peptide" evidence="2">
    <location>
        <begin position="1"/>
        <end position="22"/>
    </location>
</feature>
<accession>A0AAW1CMU1</accession>